<organism evidence="2 3">
    <name type="scientific">Sporosarcina saromensis</name>
    <dbReference type="NCBI Taxonomy" id="359365"/>
    <lineage>
        <taxon>Bacteria</taxon>
        <taxon>Bacillati</taxon>
        <taxon>Bacillota</taxon>
        <taxon>Bacilli</taxon>
        <taxon>Bacillales</taxon>
        <taxon>Caryophanaceae</taxon>
        <taxon>Sporosarcina</taxon>
    </lineage>
</organism>
<evidence type="ECO:0000313" key="2">
    <source>
        <dbReference type="EMBL" id="MDW0114728.1"/>
    </source>
</evidence>
<dbReference type="RefSeq" id="WP_317945987.1">
    <property type="nucleotide sequence ID" value="NZ_JAUBDI010000021.1"/>
</dbReference>
<evidence type="ECO:0000259" key="1">
    <source>
        <dbReference type="Pfam" id="PF25297"/>
    </source>
</evidence>
<dbReference type="Proteomes" id="UP001282284">
    <property type="component" value="Unassembled WGS sequence"/>
</dbReference>
<sequence length="140" mass="16567">MTSLQIHPQVDTTVEIEQKLIRQRNGKLLVDIQGKLEILVNGKCFFLEPALALLEFGVALSKWDRMNDFYYYTMEHDEREGPIIAFIHDDRGWRLDSIWREFDCEERLPDYTITEAVDHFLANVDGAFMRYYGINTRDFI</sequence>
<feature type="domain" description="DUF7878" evidence="1">
    <location>
        <begin position="17"/>
        <end position="125"/>
    </location>
</feature>
<protein>
    <recommendedName>
        <fullName evidence="1">DUF7878 domain-containing protein</fullName>
    </recommendedName>
</protein>
<name>A0ABU4GEG8_9BACL</name>
<comment type="caution">
    <text evidence="2">The sequence shown here is derived from an EMBL/GenBank/DDBJ whole genome shotgun (WGS) entry which is preliminary data.</text>
</comment>
<accession>A0ABU4GEG8</accession>
<keyword evidence="3" id="KW-1185">Reference proteome</keyword>
<evidence type="ECO:0000313" key="3">
    <source>
        <dbReference type="Proteomes" id="UP001282284"/>
    </source>
</evidence>
<dbReference type="Pfam" id="PF25297">
    <property type="entry name" value="DUF7878"/>
    <property type="match status" value="1"/>
</dbReference>
<reference evidence="2 3" key="1">
    <citation type="submission" date="2023-06" db="EMBL/GenBank/DDBJ databases">
        <title>Sporosarcina sp. nov., isolated from Korean traditional fermented seafood 'Jeotgal'.</title>
        <authorList>
            <person name="Yang A.I."/>
            <person name="Shin N.-R."/>
        </authorList>
    </citation>
    <scope>NUCLEOTIDE SEQUENCE [LARGE SCALE GENOMIC DNA]</scope>
    <source>
        <strain evidence="2 3">KCTC13119</strain>
    </source>
</reference>
<dbReference type="EMBL" id="JAUBDI010000021">
    <property type="protein sequence ID" value="MDW0114728.1"/>
    <property type="molecule type" value="Genomic_DNA"/>
</dbReference>
<dbReference type="InterPro" id="IPR057200">
    <property type="entry name" value="DUF7878"/>
</dbReference>
<proteinExistence type="predicted"/>
<gene>
    <name evidence="2" type="ORF">QT711_16145</name>
</gene>